<dbReference type="PROSITE" id="PS50158">
    <property type="entry name" value="ZF_CCHC"/>
    <property type="match status" value="1"/>
</dbReference>
<keyword evidence="1" id="KW-0862">Zinc</keyword>
<feature type="domain" description="CCHC-type" evidence="2">
    <location>
        <begin position="297"/>
        <end position="310"/>
    </location>
</feature>
<gene>
    <name evidence="3" type="ORF">LWI29_025396</name>
</gene>
<dbReference type="Proteomes" id="UP001168877">
    <property type="component" value="Unassembled WGS sequence"/>
</dbReference>
<evidence type="ECO:0000313" key="3">
    <source>
        <dbReference type="EMBL" id="KAK0601569.1"/>
    </source>
</evidence>
<accession>A0AA39VWU7</accession>
<protein>
    <recommendedName>
        <fullName evidence="2">CCHC-type domain-containing protein</fullName>
    </recommendedName>
</protein>
<dbReference type="GO" id="GO:0003676">
    <property type="term" value="F:nucleic acid binding"/>
    <property type="evidence" value="ECO:0007669"/>
    <property type="project" value="InterPro"/>
</dbReference>
<reference evidence="3" key="1">
    <citation type="journal article" date="2022" name="Plant J.">
        <title>Strategies of tolerance reflected in two North American maple genomes.</title>
        <authorList>
            <person name="McEvoy S.L."/>
            <person name="Sezen U.U."/>
            <person name="Trouern-Trend A."/>
            <person name="McMahon S.M."/>
            <person name="Schaberg P.G."/>
            <person name="Yang J."/>
            <person name="Wegrzyn J.L."/>
            <person name="Swenson N.G."/>
        </authorList>
    </citation>
    <scope>NUCLEOTIDE SEQUENCE</scope>
    <source>
        <strain evidence="3">NS2018</strain>
    </source>
</reference>
<dbReference type="GO" id="GO:0008270">
    <property type="term" value="F:zinc ion binding"/>
    <property type="evidence" value="ECO:0007669"/>
    <property type="project" value="UniProtKB-KW"/>
</dbReference>
<sequence>MSGFGGNHEGASSTRPPLLTSVNYASWKGKMEAYVCQIHDRAWMAIEDGYAPPMMTSTSGGEQVLKPKAQWSPEEFETSKWNRKAWHALLCAVDENQYKLIQNTRIAKEAWDILEVAHEGTDVVKDSKLQVLQTQFELLKMEEDECFNDFEVKLMDIVNQSHQLGDPYSDRRVKQKIMRSLPTRFESKVTALEENSTYKDMKPSEVIGRLLAYESRKAPSISPPKKQKGIALNASKVVKEEKGDSDQDMALLLRRFKKFVKFENKGGGSKGQDLKKKAPFKNFEPRKEHSEKKGVQCYECGGIGHISPDCGNLKNEMAKVMATTWSESDDSENGDKSSSDDELTINYTAFGATCVDGKVVGKNDLTSDPIEEKIKEVALEKINVATHWDMALIDSRDHGEGKR</sequence>
<keyword evidence="1" id="KW-0863">Zinc-finger</keyword>
<reference evidence="3" key="2">
    <citation type="submission" date="2023-06" db="EMBL/GenBank/DDBJ databases">
        <authorList>
            <person name="Swenson N.G."/>
            <person name="Wegrzyn J.L."/>
            <person name="Mcevoy S.L."/>
        </authorList>
    </citation>
    <scope>NUCLEOTIDE SEQUENCE</scope>
    <source>
        <strain evidence="3">NS2018</strain>
        <tissue evidence="3">Leaf</tissue>
    </source>
</reference>
<dbReference type="InterPro" id="IPR001878">
    <property type="entry name" value="Znf_CCHC"/>
</dbReference>
<dbReference type="Pfam" id="PF14223">
    <property type="entry name" value="Retrotran_gag_2"/>
    <property type="match status" value="1"/>
</dbReference>
<evidence type="ECO:0000256" key="1">
    <source>
        <dbReference type="PROSITE-ProRule" id="PRU00047"/>
    </source>
</evidence>
<name>A0AA39VWU7_ACESA</name>
<keyword evidence="1" id="KW-0479">Metal-binding</keyword>
<dbReference type="PANTHER" id="PTHR35317:SF23">
    <property type="entry name" value="OS04G0629600 PROTEIN"/>
    <property type="match status" value="1"/>
</dbReference>
<dbReference type="PANTHER" id="PTHR35317">
    <property type="entry name" value="OS04G0629600 PROTEIN"/>
    <property type="match status" value="1"/>
</dbReference>
<dbReference type="SUPFAM" id="SSF57756">
    <property type="entry name" value="Retrovirus zinc finger-like domains"/>
    <property type="match status" value="1"/>
</dbReference>
<dbReference type="EMBL" id="JAUESC010000003">
    <property type="protein sequence ID" value="KAK0601569.1"/>
    <property type="molecule type" value="Genomic_DNA"/>
</dbReference>
<proteinExistence type="predicted"/>
<dbReference type="Pfam" id="PF00098">
    <property type="entry name" value="zf-CCHC"/>
    <property type="match status" value="1"/>
</dbReference>
<organism evidence="3 4">
    <name type="scientific">Acer saccharum</name>
    <name type="common">Sugar maple</name>
    <dbReference type="NCBI Taxonomy" id="4024"/>
    <lineage>
        <taxon>Eukaryota</taxon>
        <taxon>Viridiplantae</taxon>
        <taxon>Streptophyta</taxon>
        <taxon>Embryophyta</taxon>
        <taxon>Tracheophyta</taxon>
        <taxon>Spermatophyta</taxon>
        <taxon>Magnoliopsida</taxon>
        <taxon>eudicotyledons</taxon>
        <taxon>Gunneridae</taxon>
        <taxon>Pentapetalae</taxon>
        <taxon>rosids</taxon>
        <taxon>malvids</taxon>
        <taxon>Sapindales</taxon>
        <taxon>Sapindaceae</taxon>
        <taxon>Hippocastanoideae</taxon>
        <taxon>Acereae</taxon>
        <taxon>Acer</taxon>
    </lineage>
</organism>
<evidence type="ECO:0000259" key="2">
    <source>
        <dbReference type="PROSITE" id="PS50158"/>
    </source>
</evidence>
<comment type="caution">
    <text evidence="3">The sequence shown here is derived from an EMBL/GenBank/DDBJ whole genome shotgun (WGS) entry which is preliminary data.</text>
</comment>
<evidence type="ECO:0000313" key="4">
    <source>
        <dbReference type="Proteomes" id="UP001168877"/>
    </source>
</evidence>
<keyword evidence="4" id="KW-1185">Reference proteome</keyword>
<dbReference type="AlphaFoldDB" id="A0AA39VWU7"/>
<dbReference type="InterPro" id="IPR036875">
    <property type="entry name" value="Znf_CCHC_sf"/>
</dbReference>